<sequence length="156" mass="16145">MAAVWVAARRRNAGGLDRGRAAGGFQLAFGNDVVVADQENEGNSSWRPSSSRRNRWRLGVRHMTGAVCAPMRRSGPANLGIPHMVGRDTDVHGPAFAVSVNAASTGGGVGANRCATAQALATTGPGLEHLVLAMGDVSAVGHSARSFACIRKCLRG</sequence>
<name>A0ABW7XC63_9NOCA</name>
<evidence type="ECO:0000313" key="4">
    <source>
        <dbReference type="EMBL" id="MFI2478575.1"/>
    </source>
</evidence>
<dbReference type="Pfam" id="PF00926">
    <property type="entry name" value="DHBP_synthase"/>
    <property type="match status" value="1"/>
</dbReference>
<dbReference type="RefSeq" id="WP_397096138.1">
    <property type="nucleotide sequence ID" value="NZ_JBIRYO010000043.1"/>
</dbReference>
<dbReference type="InterPro" id="IPR017945">
    <property type="entry name" value="DHBP_synth_RibB-like_a/b_dom"/>
</dbReference>
<evidence type="ECO:0000256" key="2">
    <source>
        <dbReference type="ARBA" id="ARBA00004904"/>
    </source>
</evidence>
<dbReference type="InterPro" id="IPR000422">
    <property type="entry name" value="DHBP_synthase_RibB"/>
</dbReference>
<comment type="pathway">
    <text evidence="2">Cofactor biosynthesis; riboflavin biosynthesis; 2-hydroxy-3-oxobutyl phosphate from D-ribulose 5-phosphate: step 1/1.</text>
</comment>
<dbReference type="SUPFAM" id="SSF55821">
    <property type="entry name" value="YrdC/RibB"/>
    <property type="match status" value="1"/>
</dbReference>
<dbReference type="EMBL" id="JBIRYO010000043">
    <property type="protein sequence ID" value="MFI2478575.1"/>
    <property type="molecule type" value="Genomic_DNA"/>
</dbReference>
<proteinExistence type="predicted"/>
<organism evidence="4 5">
    <name type="scientific">Nocardia xishanensis</name>
    <dbReference type="NCBI Taxonomy" id="238964"/>
    <lineage>
        <taxon>Bacteria</taxon>
        <taxon>Bacillati</taxon>
        <taxon>Actinomycetota</taxon>
        <taxon>Actinomycetes</taxon>
        <taxon>Mycobacteriales</taxon>
        <taxon>Nocardiaceae</taxon>
        <taxon>Nocardia</taxon>
    </lineage>
</organism>
<comment type="function">
    <text evidence="1">Catalyzes the conversion of D-ribulose 5-phosphate to formate and 3,4-dihydroxy-2-butanone 4-phosphate.</text>
</comment>
<protein>
    <recommendedName>
        <fullName evidence="3">3,4-dihydroxy-2-butanone-4-phosphate synthase</fullName>
        <ecNumber evidence="3">4.1.99.12</ecNumber>
    </recommendedName>
</protein>
<evidence type="ECO:0000313" key="5">
    <source>
        <dbReference type="Proteomes" id="UP001611415"/>
    </source>
</evidence>
<evidence type="ECO:0000256" key="3">
    <source>
        <dbReference type="ARBA" id="ARBA00012153"/>
    </source>
</evidence>
<dbReference type="Gene3D" id="3.90.870.10">
    <property type="entry name" value="DHBP synthase"/>
    <property type="match status" value="1"/>
</dbReference>
<gene>
    <name evidence="4" type="ORF">ACH49W_34920</name>
</gene>
<evidence type="ECO:0000256" key="1">
    <source>
        <dbReference type="ARBA" id="ARBA00002284"/>
    </source>
</evidence>
<comment type="caution">
    <text evidence="4">The sequence shown here is derived from an EMBL/GenBank/DDBJ whole genome shotgun (WGS) entry which is preliminary data.</text>
</comment>
<dbReference type="Proteomes" id="UP001611415">
    <property type="component" value="Unassembled WGS sequence"/>
</dbReference>
<accession>A0ABW7XC63</accession>
<dbReference type="EC" id="4.1.99.12" evidence="3"/>
<reference evidence="4 5" key="1">
    <citation type="submission" date="2024-10" db="EMBL/GenBank/DDBJ databases">
        <title>The Natural Products Discovery Center: Release of the First 8490 Sequenced Strains for Exploring Actinobacteria Biosynthetic Diversity.</title>
        <authorList>
            <person name="Kalkreuter E."/>
            <person name="Kautsar S.A."/>
            <person name="Yang D."/>
            <person name="Bader C.D."/>
            <person name="Teijaro C.N."/>
            <person name="Fluegel L."/>
            <person name="Davis C.M."/>
            <person name="Simpson J.R."/>
            <person name="Lauterbach L."/>
            <person name="Steele A.D."/>
            <person name="Gui C."/>
            <person name="Meng S."/>
            <person name="Li G."/>
            <person name="Viehrig K."/>
            <person name="Ye F."/>
            <person name="Su P."/>
            <person name="Kiefer A.F."/>
            <person name="Nichols A."/>
            <person name="Cepeda A.J."/>
            <person name="Yan W."/>
            <person name="Fan B."/>
            <person name="Jiang Y."/>
            <person name="Adhikari A."/>
            <person name="Zheng C.-J."/>
            <person name="Schuster L."/>
            <person name="Cowan T.M."/>
            <person name="Smanski M.J."/>
            <person name="Chevrette M.G."/>
            <person name="De Carvalho L.P.S."/>
            <person name="Shen B."/>
        </authorList>
    </citation>
    <scope>NUCLEOTIDE SEQUENCE [LARGE SCALE GENOMIC DNA]</scope>
    <source>
        <strain evidence="4 5">NPDC019275</strain>
    </source>
</reference>
<keyword evidence="5" id="KW-1185">Reference proteome</keyword>